<feature type="domain" description="DUF2062" evidence="2">
    <location>
        <begin position="27"/>
        <end position="193"/>
    </location>
</feature>
<keyword evidence="1" id="KW-1133">Transmembrane helix</keyword>
<dbReference type="InterPro" id="IPR018639">
    <property type="entry name" value="DUF2062"/>
</dbReference>
<keyword evidence="1" id="KW-0812">Transmembrane</keyword>
<proteinExistence type="predicted"/>
<sequence length="232" mass="25927">MVFKRRDRRSPVQIASEFVYPRGGWTRAFHYVKHRVRRLPDSPERIARGIGAGVFASFTPFYGLHFLVAAVVARLLNGNILAALSGTFFGNPLTYVPIGVVCLQTGHFLLGTKFHKGDTHGLMGKFTDAMGDLKNNFIAMFTDRVADWHGLSIFYNEVFFPYMIGGVLPGILAGVICSYLSLPLIRTYQQRRRDKIKAKFDEIKRLAETKPAVPLMNALGSDQGLKKDSSDV</sequence>
<evidence type="ECO:0000313" key="3">
    <source>
        <dbReference type="EMBL" id="CUH43244.1"/>
    </source>
</evidence>
<organism evidence="3 6">
    <name type="scientific">Ruegeria atlantica</name>
    <dbReference type="NCBI Taxonomy" id="81569"/>
    <lineage>
        <taxon>Bacteria</taxon>
        <taxon>Pseudomonadati</taxon>
        <taxon>Pseudomonadota</taxon>
        <taxon>Alphaproteobacteria</taxon>
        <taxon>Rhodobacterales</taxon>
        <taxon>Roseobacteraceae</taxon>
        <taxon>Ruegeria</taxon>
    </lineage>
</organism>
<dbReference type="Proteomes" id="UP000050786">
    <property type="component" value="Unassembled WGS sequence"/>
</dbReference>
<dbReference type="PANTHER" id="PTHR40547:SF1">
    <property type="entry name" value="SLL0298 PROTEIN"/>
    <property type="match status" value="1"/>
</dbReference>
<evidence type="ECO:0000313" key="4">
    <source>
        <dbReference type="EMBL" id="CUH49544.1"/>
    </source>
</evidence>
<gene>
    <name evidence="4" type="ORF">RUA4292_03740</name>
    <name evidence="3" type="ORF">RUM4293_02137</name>
</gene>
<evidence type="ECO:0000259" key="2">
    <source>
        <dbReference type="Pfam" id="PF09835"/>
    </source>
</evidence>
<protein>
    <recommendedName>
        <fullName evidence="2">DUF2062 domain-containing protein</fullName>
    </recommendedName>
</protein>
<dbReference type="Pfam" id="PF09835">
    <property type="entry name" value="DUF2062"/>
    <property type="match status" value="1"/>
</dbReference>
<dbReference type="OrthoDB" id="7360463at2"/>
<reference evidence="6" key="1">
    <citation type="submission" date="2015-09" db="EMBL/GenBank/DDBJ databases">
        <authorList>
            <person name="Rodrigo-Torres L."/>
            <person name="Arahal D.R."/>
        </authorList>
    </citation>
    <scope>NUCLEOTIDE SEQUENCE [LARGE SCALE GENOMIC DNA]</scope>
    <source>
        <strain evidence="6">CECT 4293</strain>
    </source>
</reference>
<dbReference type="STRING" id="81569.RUM4293_02137"/>
<evidence type="ECO:0000313" key="6">
    <source>
        <dbReference type="Proteomes" id="UP000050786"/>
    </source>
</evidence>
<evidence type="ECO:0000256" key="1">
    <source>
        <dbReference type="SAM" id="Phobius"/>
    </source>
</evidence>
<reference evidence="3 5" key="2">
    <citation type="submission" date="2015-09" db="EMBL/GenBank/DDBJ databases">
        <authorList>
            <consortium name="Swine Surveillance"/>
        </authorList>
    </citation>
    <scope>NUCLEOTIDE SEQUENCE [LARGE SCALE GENOMIC DNA]</scope>
    <source>
        <strain evidence="4 5">CECT 4292</strain>
        <strain evidence="3">CECT 4293</strain>
    </source>
</reference>
<dbReference type="PANTHER" id="PTHR40547">
    <property type="entry name" value="SLL0298 PROTEIN"/>
    <property type="match status" value="1"/>
</dbReference>
<dbReference type="EMBL" id="CYPS01000036">
    <property type="protein sequence ID" value="CUH43244.1"/>
    <property type="molecule type" value="Genomic_DNA"/>
</dbReference>
<name>A0A0N7LNS6_9RHOB</name>
<feature type="transmembrane region" description="Helical" evidence="1">
    <location>
        <begin position="46"/>
        <end position="72"/>
    </location>
</feature>
<dbReference type="GeneID" id="55494881"/>
<keyword evidence="1" id="KW-0472">Membrane</keyword>
<dbReference type="EMBL" id="CYPU01000070">
    <property type="protein sequence ID" value="CUH49544.1"/>
    <property type="molecule type" value="Genomic_DNA"/>
</dbReference>
<feature type="transmembrane region" description="Helical" evidence="1">
    <location>
        <begin position="159"/>
        <end position="185"/>
    </location>
</feature>
<dbReference type="Proteomes" id="UP000050783">
    <property type="component" value="Unassembled WGS sequence"/>
</dbReference>
<dbReference type="RefSeq" id="WP_058273282.1">
    <property type="nucleotide sequence ID" value="NZ_CANLZK010000009.1"/>
</dbReference>
<accession>A0A0N7LNS6</accession>
<evidence type="ECO:0000313" key="5">
    <source>
        <dbReference type="Proteomes" id="UP000050783"/>
    </source>
</evidence>
<keyword evidence="6" id="KW-1185">Reference proteome</keyword>
<dbReference type="AlphaFoldDB" id="A0A0N7LNS6"/>